<dbReference type="GeneID" id="38136964"/>
<keyword evidence="3" id="KW-1185">Reference proteome</keyword>
<dbReference type="InterPro" id="IPR022198">
    <property type="entry name" value="DUF3723"/>
</dbReference>
<dbReference type="RefSeq" id="XP_026631314.1">
    <property type="nucleotide sequence ID" value="XM_026768608.1"/>
</dbReference>
<name>A0A3F3QH76_9EURO</name>
<feature type="region of interest" description="Disordered" evidence="1">
    <location>
        <begin position="495"/>
        <end position="518"/>
    </location>
</feature>
<reference evidence="2 3" key="1">
    <citation type="submission" date="2018-07" db="EMBL/GenBank/DDBJ databases">
        <title>The genomes of Aspergillus section Nigri reveals drivers in fungal speciation.</title>
        <authorList>
            <consortium name="DOE Joint Genome Institute"/>
            <person name="Vesth T.C."/>
            <person name="Nybo J."/>
            <person name="Theobald S."/>
            <person name="Brandl J."/>
            <person name="Frisvad J.C."/>
            <person name="Nielsen K.F."/>
            <person name="Lyhne E.K."/>
            <person name="Kogle M.E."/>
            <person name="Kuo A."/>
            <person name="Riley R."/>
            <person name="Clum A."/>
            <person name="Nolan M."/>
            <person name="Lipzen A."/>
            <person name="Salamov A."/>
            <person name="Henrissat B."/>
            <person name="Wiebenga A."/>
            <person name="De vries R.P."/>
            <person name="Grigoriev I.V."/>
            <person name="Mortensen U.H."/>
            <person name="Andersen M.R."/>
            <person name="Baker S.E."/>
        </authorList>
    </citation>
    <scope>NUCLEOTIDE SEQUENCE [LARGE SCALE GENOMIC DNA]</scope>
    <source>
        <strain evidence="2 3">CBS 139.54b</strain>
    </source>
</reference>
<accession>A0A3F3QH76</accession>
<protein>
    <submittedName>
        <fullName evidence="2">Uncharacterized protein</fullName>
    </submittedName>
</protein>
<feature type="region of interest" description="Disordered" evidence="1">
    <location>
        <begin position="576"/>
        <end position="618"/>
    </location>
</feature>
<evidence type="ECO:0000313" key="3">
    <source>
        <dbReference type="Proteomes" id="UP000253729"/>
    </source>
</evidence>
<organism evidence="2 3">
    <name type="scientific">Aspergillus welwitschiae</name>
    <dbReference type="NCBI Taxonomy" id="1341132"/>
    <lineage>
        <taxon>Eukaryota</taxon>
        <taxon>Fungi</taxon>
        <taxon>Dikarya</taxon>
        <taxon>Ascomycota</taxon>
        <taxon>Pezizomycotina</taxon>
        <taxon>Eurotiomycetes</taxon>
        <taxon>Eurotiomycetidae</taxon>
        <taxon>Eurotiales</taxon>
        <taxon>Aspergillaceae</taxon>
        <taxon>Aspergillus</taxon>
        <taxon>Aspergillus subgen. Circumdati</taxon>
    </lineage>
</organism>
<dbReference type="Proteomes" id="UP000253729">
    <property type="component" value="Unassembled WGS sequence"/>
</dbReference>
<feature type="compositionally biased region" description="Low complexity" evidence="1">
    <location>
        <begin position="582"/>
        <end position="593"/>
    </location>
</feature>
<dbReference type="AlphaFoldDB" id="A0A3F3QH76"/>
<feature type="region of interest" description="Disordered" evidence="1">
    <location>
        <begin position="755"/>
        <end position="775"/>
    </location>
</feature>
<evidence type="ECO:0000256" key="1">
    <source>
        <dbReference type="SAM" id="MobiDB-lite"/>
    </source>
</evidence>
<dbReference type="Pfam" id="PF12520">
    <property type="entry name" value="DUF3723"/>
    <property type="match status" value="1"/>
</dbReference>
<gene>
    <name evidence="2" type="ORF">BDQ94DRAFT_156322</name>
</gene>
<dbReference type="STRING" id="1341132.A0A3F3QH76"/>
<dbReference type="EMBL" id="KZ852033">
    <property type="protein sequence ID" value="RDH38292.1"/>
    <property type="molecule type" value="Genomic_DNA"/>
</dbReference>
<sequence length="775" mass="88708">MDSMYSSPSQKADQLVTQRLRYFRGYAKIELQHLIFEDMDVIGSCEVDRKNVERLVEIFKIEGCGHLEPEHRVAAIIDAQILEEAAASSMVTNEMLLKEVDPPSLRFRQDIQLLCPYGNHRLLAAKVYGEKWWLVELYLKGIPAEVLTQMREESTNSRSFKDGDIYRILRQYQLMDNQSQARKWWARFGSNGRRKDINRLLKNRAVCAGFDLLLPFIGLWDPFKTSQLERILGLRYPEAICCYLSQVHSIWSSLFTNDTASRVDGRSVHQIEGLMPTISLGDRATITKTITSGELFPLITDREERRILCNRLLRVPGRILSLQTLVDDTCYLDYPAKILRTLLPTGFKGSIETAFSSCHSLPTPNRMEIQTSEYKFKLVDATRHAAAVGLIQLWLFALRHFVHPATDSNFGWSGPQHIIEVRSKTRMALLASRLGFTTDQIEELASKDTDSATSTHILETICREEFYMPNNKEIQTMTHLIKNLLRSLGKQTIQSHKTPTIATNDPDESGRRRQNRPLAGEHYKDRHWLFFEYIFGGLQQSTAQYPTSFAVTRDIIFCFFRRDVFLNLIGGQNASTTETGQTLSSSSNTETLSDFNSSPVELLPHPSGTPDRDHMSGAEPTAPLAAGFEIEPAPLGRLNHITLHRDVRAILHQWYRSANTRLIILFLFESRAYYKFRTSDNYALRGTLLDLSREHYFLVVGHNGEMQSPANIYEETLKARLVFVGKKDHPTNEEHGATNSRITVDSLRRYASNYDVRTGKRKRQQQESIEEVESE</sequence>
<proteinExistence type="predicted"/>
<evidence type="ECO:0000313" key="2">
    <source>
        <dbReference type="EMBL" id="RDH38292.1"/>
    </source>
</evidence>